<keyword evidence="3" id="KW-1185">Reference proteome</keyword>
<protein>
    <submittedName>
        <fullName evidence="2">Uncharacterized protein</fullName>
    </submittedName>
</protein>
<evidence type="ECO:0000313" key="2">
    <source>
        <dbReference type="EMBL" id="GHB29340.1"/>
    </source>
</evidence>
<feature type="region of interest" description="Disordered" evidence="1">
    <location>
        <begin position="1"/>
        <end position="31"/>
    </location>
</feature>
<gene>
    <name evidence="2" type="ORF">GCM10010346_61040</name>
</gene>
<comment type="caution">
    <text evidence="2">The sequence shown here is derived from an EMBL/GenBank/DDBJ whole genome shotgun (WGS) entry which is preliminary data.</text>
</comment>
<reference evidence="3" key="1">
    <citation type="journal article" date="2019" name="Int. J. Syst. Evol. Microbiol.">
        <title>The Global Catalogue of Microorganisms (GCM) 10K type strain sequencing project: providing services to taxonomists for standard genome sequencing and annotation.</title>
        <authorList>
            <consortium name="The Broad Institute Genomics Platform"/>
            <consortium name="The Broad Institute Genome Sequencing Center for Infectious Disease"/>
            <person name="Wu L."/>
            <person name="Ma J."/>
        </authorList>
    </citation>
    <scope>NUCLEOTIDE SEQUENCE [LARGE SCALE GENOMIC DNA]</scope>
    <source>
        <strain evidence="3">JCM 4737</strain>
    </source>
</reference>
<dbReference type="EMBL" id="BMVO01000034">
    <property type="protein sequence ID" value="GHB29340.1"/>
    <property type="molecule type" value="Genomic_DNA"/>
</dbReference>
<feature type="compositionally biased region" description="Polar residues" evidence="1">
    <location>
        <begin position="17"/>
        <end position="26"/>
    </location>
</feature>
<proteinExistence type="predicted"/>
<evidence type="ECO:0000313" key="3">
    <source>
        <dbReference type="Proteomes" id="UP000599437"/>
    </source>
</evidence>
<sequence>MAEAGPDPFRHPRPRQTRSAQRSENLNAEPPLILRRLRIGPRQQAALSRGSAARFAATW</sequence>
<organism evidence="2 3">
    <name type="scientific">Streptomyces chryseus</name>
    <dbReference type="NCBI Taxonomy" id="68186"/>
    <lineage>
        <taxon>Bacteria</taxon>
        <taxon>Bacillati</taxon>
        <taxon>Actinomycetota</taxon>
        <taxon>Actinomycetes</taxon>
        <taxon>Kitasatosporales</taxon>
        <taxon>Streptomycetaceae</taxon>
        <taxon>Streptomyces</taxon>
    </lineage>
</organism>
<name>A0ABQ3EBA5_9ACTN</name>
<dbReference type="Proteomes" id="UP000599437">
    <property type="component" value="Unassembled WGS sequence"/>
</dbReference>
<evidence type="ECO:0000256" key="1">
    <source>
        <dbReference type="SAM" id="MobiDB-lite"/>
    </source>
</evidence>
<accession>A0ABQ3EBA5</accession>